<keyword evidence="3" id="KW-1185">Reference proteome</keyword>
<evidence type="ECO:0000313" key="2">
    <source>
        <dbReference type="EMBL" id="VEL39905.1"/>
    </source>
</evidence>
<evidence type="ECO:0000313" key="3">
    <source>
        <dbReference type="Proteomes" id="UP000784294"/>
    </source>
</evidence>
<feature type="compositionally biased region" description="Basic and acidic residues" evidence="1">
    <location>
        <begin position="29"/>
        <end position="41"/>
    </location>
</feature>
<comment type="caution">
    <text evidence="2">The sequence shown here is derived from an EMBL/GenBank/DDBJ whole genome shotgun (WGS) entry which is preliminary data.</text>
</comment>
<reference evidence="2" key="1">
    <citation type="submission" date="2018-11" db="EMBL/GenBank/DDBJ databases">
        <authorList>
            <consortium name="Pathogen Informatics"/>
        </authorList>
    </citation>
    <scope>NUCLEOTIDE SEQUENCE</scope>
</reference>
<name>A0A3S5BU21_9PLAT</name>
<organism evidence="2 3">
    <name type="scientific">Protopolystoma xenopodis</name>
    <dbReference type="NCBI Taxonomy" id="117903"/>
    <lineage>
        <taxon>Eukaryota</taxon>
        <taxon>Metazoa</taxon>
        <taxon>Spiralia</taxon>
        <taxon>Lophotrochozoa</taxon>
        <taxon>Platyhelminthes</taxon>
        <taxon>Monogenea</taxon>
        <taxon>Polyopisthocotylea</taxon>
        <taxon>Polystomatidea</taxon>
        <taxon>Polystomatidae</taxon>
        <taxon>Protopolystoma</taxon>
    </lineage>
</organism>
<dbReference type="AlphaFoldDB" id="A0A3S5BU21"/>
<evidence type="ECO:0000256" key="1">
    <source>
        <dbReference type="SAM" id="MobiDB-lite"/>
    </source>
</evidence>
<proteinExistence type="predicted"/>
<protein>
    <submittedName>
        <fullName evidence="2">Uncharacterized protein</fullName>
    </submittedName>
</protein>
<accession>A0A3S5BU21</accession>
<dbReference type="Proteomes" id="UP000784294">
    <property type="component" value="Unassembled WGS sequence"/>
</dbReference>
<sequence>MPVMTDECFNRIQRSQNEHQQGRSGMGKNRKEPVFSAEKKGPSSASELDSNIVPDASGTNKNIARHKLLSSY</sequence>
<dbReference type="EMBL" id="CAAALY010262936">
    <property type="protein sequence ID" value="VEL39905.1"/>
    <property type="molecule type" value="Genomic_DNA"/>
</dbReference>
<gene>
    <name evidence="2" type="ORF">PXEA_LOCUS33345</name>
</gene>
<feature type="region of interest" description="Disordered" evidence="1">
    <location>
        <begin position="1"/>
        <end position="59"/>
    </location>
</feature>